<gene>
    <name evidence="6" type="ORF">CC117_02605</name>
</gene>
<dbReference type="GO" id="GO:0000976">
    <property type="term" value="F:transcription cis-regulatory region binding"/>
    <property type="evidence" value="ECO:0007669"/>
    <property type="project" value="TreeGrafter"/>
</dbReference>
<dbReference type="InterPro" id="IPR023772">
    <property type="entry name" value="DNA-bd_HTH_TetR-type_CS"/>
</dbReference>
<feature type="domain" description="HTH tetR-type" evidence="5">
    <location>
        <begin position="12"/>
        <end position="72"/>
    </location>
</feature>
<dbReference type="SUPFAM" id="SSF46689">
    <property type="entry name" value="Homeodomain-like"/>
    <property type="match status" value="1"/>
</dbReference>
<evidence type="ECO:0000313" key="7">
    <source>
        <dbReference type="Proteomes" id="UP000179627"/>
    </source>
</evidence>
<comment type="caution">
    <text evidence="6">The sequence shown here is derived from an EMBL/GenBank/DDBJ whole genome shotgun (WGS) entry which is preliminary data.</text>
</comment>
<keyword evidence="2 4" id="KW-0238">DNA-binding</keyword>
<dbReference type="InterPro" id="IPR050109">
    <property type="entry name" value="HTH-type_TetR-like_transc_reg"/>
</dbReference>
<dbReference type="AlphaFoldDB" id="A0A1S1QVB6"/>
<dbReference type="PROSITE" id="PS50977">
    <property type="entry name" value="HTH_TETR_2"/>
    <property type="match status" value="1"/>
</dbReference>
<sequence>MPETPIRERDPNAKRVRIADEALRLFQTQGYTETTIDQIASAARVGRRTVFHHFPTKEAVLFDHLVVRREAATQRLRERPADEPPLTSLHLLLRDLAEQGYEQRLVEQIRAVVATEPQLAAEQFSTGSRAFETSLAAVLESRCGDTVPALEIRALTKMALGWFATAAHVYLSEERPSLLECFDDVVAICSQASARDLQGLPAATKPDS</sequence>
<dbReference type="Gene3D" id="1.10.357.10">
    <property type="entry name" value="Tetracycline Repressor, domain 2"/>
    <property type="match status" value="1"/>
</dbReference>
<reference evidence="7" key="1">
    <citation type="submission" date="2016-07" db="EMBL/GenBank/DDBJ databases">
        <title>Sequence Frankia sp. strain CcI1.17.</title>
        <authorList>
            <person name="Ghodhbane-Gtari F."/>
            <person name="Swanson E."/>
            <person name="Gueddou A."/>
            <person name="Morris K."/>
            <person name="Hezbri K."/>
            <person name="Ktari A."/>
            <person name="Nouioui I."/>
            <person name="Abebe-Akele F."/>
            <person name="Simpson S."/>
            <person name="Thomas K."/>
            <person name="Gtari M."/>
            <person name="Tisa L.S."/>
            <person name="Hurst S."/>
        </authorList>
    </citation>
    <scope>NUCLEOTIDE SEQUENCE [LARGE SCALE GENOMIC DNA]</scope>
    <source>
        <strain evidence="7">Cc1.17</strain>
    </source>
</reference>
<evidence type="ECO:0000256" key="1">
    <source>
        <dbReference type="ARBA" id="ARBA00023015"/>
    </source>
</evidence>
<evidence type="ECO:0000256" key="3">
    <source>
        <dbReference type="ARBA" id="ARBA00023163"/>
    </source>
</evidence>
<accession>A0A1S1QVB6</accession>
<dbReference type="RefSeq" id="WP_071083690.1">
    <property type="nucleotide sequence ID" value="NZ_MBLM01000108.1"/>
</dbReference>
<dbReference type="OrthoDB" id="8688418at2"/>
<name>A0A1S1QVB6_9ACTN</name>
<feature type="DNA-binding region" description="H-T-H motif" evidence="4">
    <location>
        <begin position="35"/>
        <end position="54"/>
    </location>
</feature>
<evidence type="ECO:0000313" key="6">
    <source>
        <dbReference type="EMBL" id="OHV38653.1"/>
    </source>
</evidence>
<dbReference type="Proteomes" id="UP000179627">
    <property type="component" value="Unassembled WGS sequence"/>
</dbReference>
<dbReference type="GO" id="GO:0003700">
    <property type="term" value="F:DNA-binding transcription factor activity"/>
    <property type="evidence" value="ECO:0007669"/>
    <property type="project" value="TreeGrafter"/>
</dbReference>
<dbReference type="EMBL" id="MBLM01000108">
    <property type="protein sequence ID" value="OHV38653.1"/>
    <property type="molecule type" value="Genomic_DNA"/>
</dbReference>
<evidence type="ECO:0000256" key="2">
    <source>
        <dbReference type="ARBA" id="ARBA00023125"/>
    </source>
</evidence>
<keyword evidence="1" id="KW-0805">Transcription regulation</keyword>
<protein>
    <submittedName>
        <fullName evidence="6">TetR family transcriptional regulator</fullName>
    </submittedName>
</protein>
<dbReference type="Gene3D" id="1.10.10.60">
    <property type="entry name" value="Homeodomain-like"/>
    <property type="match status" value="1"/>
</dbReference>
<evidence type="ECO:0000256" key="4">
    <source>
        <dbReference type="PROSITE-ProRule" id="PRU00335"/>
    </source>
</evidence>
<dbReference type="PANTHER" id="PTHR30055">
    <property type="entry name" value="HTH-TYPE TRANSCRIPTIONAL REGULATOR RUTR"/>
    <property type="match status" value="1"/>
</dbReference>
<dbReference type="PRINTS" id="PR00455">
    <property type="entry name" value="HTHTETR"/>
</dbReference>
<dbReference type="InterPro" id="IPR001647">
    <property type="entry name" value="HTH_TetR"/>
</dbReference>
<dbReference type="PROSITE" id="PS01081">
    <property type="entry name" value="HTH_TETR_1"/>
    <property type="match status" value="1"/>
</dbReference>
<dbReference type="PANTHER" id="PTHR30055:SF234">
    <property type="entry name" value="HTH-TYPE TRANSCRIPTIONAL REGULATOR BETI"/>
    <property type="match status" value="1"/>
</dbReference>
<dbReference type="InterPro" id="IPR009057">
    <property type="entry name" value="Homeodomain-like_sf"/>
</dbReference>
<proteinExistence type="predicted"/>
<organism evidence="6 7">
    <name type="scientific">Parafrankia colletiae</name>
    <dbReference type="NCBI Taxonomy" id="573497"/>
    <lineage>
        <taxon>Bacteria</taxon>
        <taxon>Bacillati</taxon>
        <taxon>Actinomycetota</taxon>
        <taxon>Actinomycetes</taxon>
        <taxon>Frankiales</taxon>
        <taxon>Frankiaceae</taxon>
        <taxon>Parafrankia</taxon>
    </lineage>
</organism>
<keyword evidence="3" id="KW-0804">Transcription</keyword>
<dbReference type="Pfam" id="PF00440">
    <property type="entry name" value="TetR_N"/>
    <property type="match status" value="1"/>
</dbReference>
<evidence type="ECO:0000259" key="5">
    <source>
        <dbReference type="PROSITE" id="PS50977"/>
    </source>
</evidence>
<keyword evidence="7" id="KW-1185">Reference proteome</keyword>